<evidence type="ECO:0008006" key="2">
    <source>
        <dbReference type="Google" id="ProtNLM"/>
    </source>
</evidence>
<feature type="non-terminal residue" evidence="1">
    <location>
        <position position="50"/>
    </location>
</feature>
<proteinExistence type="predicted"/>
<evidence type="ECO:0000313" key="1">
    <source>
        <dbReference type="EMBL" id="GAI90239.1"/>
    </source>
</evidence>
<dbReference type="EMBL" id="BARW01024290">
    <property type="protein sequence ID" value="GAI90239.1"/>
    <property type="molecule type" value="Genomic_DNA"/>
</dbReference>
<reference evidence="1" key="1">
    <citation type="journal article" date="2014" name="Front. Microbiol.">
        <title>High frequency of phylogenetically diverse reductive dehalogenase-homologous genes in deep subseafloor sedimentary metagenomes.</title>
        <authorList>
            <person name="Kawai M."/>
            <person name="Futagami T."/>
            <person name="Toyoda A."/>
            <person name="Takaki Y."/>
            <person name="Nishi S."/>
            <person name="Hori S."/>
            <person name="Arai W."/>
            <person name="Tsubouchi T."/>
            <person name="Morono Y."/>
            <person name="Uchiyama I."/>
            <person name="Ito T."/>
            <person name="Fujiyama A."/>
            <person name="Inagaki F."/>
            <person name="Takami H."/>
        </authorList>
    </citation>
    <scope>NUCLEOTIDE SEQUENCE</scope>
    <source>
        <strain evidence="1">Expedition CK06-06</strain>
    </source>
</reference>
<comment type="caution">
    <text evidence="1">The sequence shown here is derived from an EMBL/GenBank/DDBJ whole genome shotgun (WGS) entry which is preliminary data.</text>
</comment>
<protein>
    <recommendedName>
        <fullName evidence="2">Septum formation initiator</fullName>
    </recommendedName>
</protein>
<name>X1UD11_9ZZZZ</name>
<organism evidence="1">
    <name type="scientific">marine sediment metagenome</name>
    <dbReference type="NCBI Taxonomy" id="412755"/>
    <lineage>
        <taxon>unclassified sequences</taxon>
        <taxon>metagenomes</taxon>
        <taxon>ecological metagenomes</taxon>
    </lineage>
</organism>
<gene>
    <name evidence="1" type="ORF">S12H4_40079</name>
</gene>
<accession>X1UD11</accession>
<dbReference type="AlphaFoldDB" id="X1UD11"/>
<sequence>MKRILLLLAFAFVAYRFFAGPYGFVQIHQLWKEKTNLEKESKALQAELID</sequence>